<feature type="transmembrane region" description="Helical" evidence="8">
    <location>
        <begin position="384"/>
        <end position="405"/>
    </location>
</feature>
<organism evidence="10 11">
    <name type="scientific">Paracoccus aerius</name>
    <dbReference type="NCBI Taxonomy" id="1915382"/>
    <lineage>
        <taxon>Bacteria</taxon>
        <taxon>Pseudomonadati</taxon>
        <taxon>Pseudomonadota</taxon>
        <taxon>Alphaproteobacteria</taxon>
        <taxon>Rhodobacterales</taxon>
        <taxon>Paracoccaceae</taxon>
        <taxon>Paracoccus</taxon>
    </lineage>
</organism>
<feature type="transmembrane region" description="Helical" evidence="8">
    <location>
        <begin position="411"/>
        <end position="432"/>
    </location>
</feature>
<feature type="region of interest" description="Disordered" evidence="7">
    <location>
        <begin position="1"/>
        <end position="23"/>
    </location>
</feature>
<sequence length="441" mass="47528">MVTSAETSAQQGPSPGKDADDIHVSPSDIAVGVVIGRTSEFFDFFVFAIASVIVFPARLFPFVDPLTGTLLSFGLVLLAFVARPVGTAIFMRIDRKHGRVTKLTLALFLLGTSTVAMGLVPSYAVLGEWAIIIMAVLRIGQGLAIGGSWDGLSSLLALSAPRKKRGFYAMVPQLGAPIGLIVAALLFSYLVSNLSAEDFLDWGWRYPFFVAFSVNVVALFARLRIIASPEFQEAFETRELQPTRIRTAFRSDWRAIWLASFVPLASFAMFHMVTVFPLSWVYLYTDETLTFFLNMLALAAAFGLGSVLLSGYLSDWFGRRRVLLWGALGIGVFSLMAPLLLSAGKTGVSAYLIGGFMILGISFGLSSGAVASMFNSRNRYTDSAFASALGWLFGAGLAPLTALFLSTTLGLFAAGLYLLSGAAATAVALWLARQMEFQKQG</sequence>
<evidence type="ECO:0000256" key="8">
    <source>
        <dbReference type="SAM" id="Phobius"/>
    </source>
</evidence>
<dbReference type="RefSeq" id="WP_167621153.1">
    <property type="nucleotide sequence ID" value="NZ_BNCL01000003.1"/>
</dbReference>
<feature type="compositionally biased region" description="Polar residues" evidence="7">
    <location>
        <begin position="1"/>
        <end position="13"/>
    </location>
</feature>
<keyword evidence="4 8" id="KW-0812">Transmembrane</keyword>
<evidence type="ECO:0000256" key="1">
    <source>
        <dbReference type="ARBA" id="ARBA00004651"/>
    </source>
</evidence>
<dbReference type="SUPFAM" id="SSF103473">
    <property type="entry name" value="MFS general substrate transporter"/>
    <property type="match status" value="1"/>
</dbReference>
<evidence type="ECO:0000256" key="7">
    <source>
        <dbReference type="SAM" id="MobiDB-lite"/>
    </source>
</evidence>
<evidence type="ECO:0000313" key="10">
    <source>
        <dbReference type="EMBL" id="MBL3672729.1"/>
    </source>
</evidence>
<dbReference type="PROSITE" id="PS00216">
    <property type="entry name" value="SUGAR_TRANSPORT_1"/>
    <property type="match status" value="1"/>
</dbReference>
<comment type="caution">
    <text evidence="10">The sequence shown here is derived from an EMBL/GenBank/DDBJ whole genome shotgun (WGS) entry which is preliminary data.</text>
</comment>
<keyword evidence="6 8" id="KW-0472">Membrane</keyword>
<comment type="subcellular location">
    <subcellularLocation>
        <location evidence="1">Cell membrane</location>
        <topology evidence="1">Multi-pass membrane protein</topology>
    </subcellularLocation>
</comment>
<feature type="transmembrane region" description="Helical" evidence="8">
    <location>
        <begin position="167"/>
        <end position="191"/>
    </location>
</feature>
<evidence type="ECO:0000313" key="11">
    <source>
        <dbReference type="Proteomes" id="UP000644749"/>
    </source>
</evidence>
<dbReference type="Proteomes" id="UP000644749">
    <property type="component" value="Unassembled WGS sequence"/>
</dbReference>
<dbReference type="Gene3D" id="1.20.1250.20">
    <property type="entry name" value="MFS general substrate transporter like domains"/>
    <property type="match status" value="2"/>
</dbReference>
<feature type="transmembrane region" description="Helical" evidence="8">
    <location>
        <begin position="44"/>
        <end position="63"/>
    </location>
</feature>
<proteinExistence type="predicted"/>
<dbReference type="PANTHER" id="PTHR43045">
    <property type="entry name" value="SHIKIMATE TRANSPORTER"/>
    <property type="match status" value="1"/>
</dbReference>
<feature type="transmembrane region" description="Helical" evidence="8">
    <location>
        <begin position="69"/>
        <end position="91"/>
    </location>
</feature>
<accession>A0ABS1S3M1</accession>
<evidence type="ECO:0000256" key="6">
    <source>
        <dbReference type="ARBA" id="ARBA00023136"/>
    </source>
</evidence>
<reference evidence="10 11" key="1">
    <citation type="submission" date="2021-01" db="EMBL/GenBank/DDBJ databases">
        <title>011410 draft genome.</title>
        <authorList>
            <person name="Lang L."/>
        </authorList>
    </citation>
    <scope>NUCLEOTIDE SEQUENCE [LARGE SCALE GENOMIC DNA]</scope>
    <source>
        <strain evidence="10 11">KCTC 42845</strain>
    </source>
</reference>
<dbReference type="Pfam" id="PF07690">
    <property type="entry name" value="MFS_1"/>
    <property type="match status" value="1"/>
</dbReference>
<feature type="transmembrane region" description="Helical" evidence="8">
    <location>
        <begin position="289"/>
        <end position="310"/>
    </location>
</feature>
<keyword evidence="3" id="KW-1003">Cell membrane</keyword>
<keyword evidence="11" id="KW-1185">Reference proteome</keyword>
<feature type="transmembrane region" description="Helical" evidence="8">
    <location>
        <begin position="203"/>
        <end position="221"/>
    </location>
</feature>
<dbReference type="InterPro" id="IPR036259">
    <property type="entry name" value="MFS_trans_sf"/>
</dbReference>
<evidence type="ECO:0000256" key="3">
    <source>
        <dbReference type="ARBA" id="ARBA00022475"/>
    </source>
</evidence>
<dbReference type="InterPro" id="IPR020846">
    <property type="entry name" value="MFS_dom"/>
</dbReference>
<feature type="transmembrane region" description="Helical" evidence="8">
    <location>
        <begin position="255"/>
        <end position="283"/>
    </location>
</feature>
<feature type="transmembrane region" description="Helical" evidence="8">
    <location>
        <begin position="322"/>
        <end position="344"/>
    </location>
</feature>
<dbReference type="PROSITE" id="PS50850">
    <property type="entry name" value="MFS"/>
    <property type="match status" value="1"/>
</dbReference>
<protein>
    <submittedName>
        <fullName evidence="10">MFS transporter</fullName>
    </submittedName>
</protein>
<feature type="domain" description="Major facilitator superfamily (MFS) profile" evidence="9">
    <location>
        <begin position="29"/>
        <end position="438"/>
    </location>
</feature>
<dbReference type="EMBL" id="JAESHT010000003">
    <property type="protein sequence ID" value="MBL3672729.1"/>
    <property type="molecule type" value="Genomic_DNA"/>
</dbReference>
<keyword evidence="5 8" id="KW-1133">Transmembrane helix</keyword>
<evidence type="ECO:0000259" key="9">
    <source>
        <dbReference type="PROSITE" id="PS50850"/>
    </source>
</evidence>
<dbReference type="InterPro" id="IPR005829">
    <property type="entry name" value="Sugar_transporter_CS"/>
</dbReference>
<evidence type="ECO:0000256" key="4">
    <source>
        <dbReference type="ARBA" id="ARBA00022692"/>
    </source>
</evidence>
<dbReference type="InterPro" id="IPR011701">
    <property type="entry name" value="MFS"/>
</dbReference>
<feature type="transmembrane region" description="Helical" evidence="8">
    <location>
        <begin position="103"/>
        <end position="123"/>
    </location>
</feature>
<keyword evidence="2" id="KW-0813">Transport</keyword>
<gene>
    <name evidence="10" type="ORF">JL111_04445</name>
</gene>
<evidence type="ECO:0000256" key="2">
    <source>
        <dbReference type="ARBA" id="ARBA00022448"/>
    </source>
</evidence>
<feature type="transmembrane region" description="Helical" evidence="8">
    <location>
        <begin position="129"/>
        <end position="146"/>
    </location>
</feature>
<evidence type="ECO:0000256" key="5">
    <source>
        <dbReference type="ARBA" id="ARBA00022989"/>
    </source>
</evidence>
<dbReference type="PANTHER" id="PTHR43045:SF2">
    <property type="entry name" value="INNER MEMBRANE METABOLITE TRANSPORT PROTEIN YHJE"/>
    <property type="match status" value="1"/>
</dbReference>
<name>A0ABS1S3M1_9RHOB</name>
<feature type="transmembrane region" description="Helical" evidence="8">
    <location>
        <begin position="350"/>
        <end position="372"/>
    </location>
</feature>